<gene>
    <name evidence="1" type="ORF">AZO1586R_1561</name>
</gene>
<proteinExistence type="predicted"/>
<name>A0ACA8ZR41_9GAMM</name>
<dbReference type="EMBL" id="CAESAP020000233">
    <property type="protein sequence ID" value="CAB5503259.1"/>
    <property type="molecule type" value="Genomic_DNA"/>
</dbReference>
<comment type="caution">
    <text evidence="1">The sequence shown here is derived from an EMBL/GenBank/DDBJ whole genome shotgun (WGS) entry which is preliminary data.</text>
</comment>
<accession>A0ACA8ZR41</accession>
<protein>
    <submittedName>
        <fullName evidence="1">Uncharacterized protein</fullName>
    </submittedName>
</protein>
<sequence>MPQLSALSPWSQKMRNIHDNTKKLMTDISNKVVVIVRKLIDKSKENTTFTYTILTVTVVFILDVLNLIDTETKITYTSIGSGLIAIIGLHLFYQRLKNQEKQIDIQINQRIDERFNSAINLLGSSETSARTGAIYALHELAREEEKYRKQIAQILCSHIRSKTNEEEYQQKHNKRPSNEIQTTINLLFKEHEHGLYTQDFARVAEFPKADLSHAYLMGANFERAQCQGASFYASKCQEADFWDAHCQGANFEEAQCQGADFSKTQLQGACTIDARHISLENRIGKNTELNITFKGRIDENTIKIIENSKSYLSDFWYQNMQKIIRDNEGLNPNYHVPNGCITGILEDSEEIQAIINKDWDKLKQLQNVE</sequence>
<evidence type="ECO:0000313" key="2">
    <source>
        <dbReference type="Proteomes" id="UP000635628"/>
    </source>
</evidence>
<keyword evidence="2" id="KW-1185">Reference proteome</keyword>
<organism evidence="1 2">
    <name type="scientific">Bathymodiolus azoricus thioautotrophic gill symbiont</name>
    <dbReference type="NCBI Taxonomy" id="235205"/>
    <lineage>
        <taxon>Bacteria</taxon>
        <taxon>Pseudomonadati</taxon>
        <taxon>Pseudomonadota</taxon>
        <taxon>Gammaproteobacteria</taxon>
        <taxon>sulfur-oxidizing symbionts</taxon>
    </lineage>
</organism>
<evidence type="ECO:0000313" key="1">
    <source>
        <dbReference type="EMBL" id="CAB5503259.1"/>
    </source>
</evidence>
<reference evidence="1" key="1">
    <citation type="submission" date="2020-05" db="EMBL/GenBank/DDBJ databases">
        <authorList>
            <person name="Petersen J."/>
            <person name="Sayavedra L."/>
        </authorList>
    </citation>
    <scope>NUCLEOTIDE SEQUENCE</scope>
    <source>
        <strain evidence="1">B azoricus SOX Menez Gwen</strain>
    </source>
</reference>
<dbReference type="Proteomes" id="UP000635628">
    <property type="component" value="Unassembled WGS sequence"/>
</dbReference>